<dbReference type="InterPro" id="IPR038732">
    <property type="entry name" value="HpyO/CreE_NAD-binding"/>
</dbReference>
<accession>A0A0F6QUL1</accession>
<dbReference type="PANTHER" id="PTHR40254">
    <property type="entry name" value="BLR0577 PROTEIN"/>
    <property type="match status" value="1"/>
</dbReference>
<dbReference type="EMBL" id="CP011311">
    <property type="protein sequence ID" value="AKE38307.1"/>
    <property type="molecule type" value="Genomic_DNA"/>
</dbReference>
<dbReference type="InterPro" id="IPR052189">
    <property type="entry name" value="L-asp_N-monooxygenase_NS-form"/>
</dbReference>
<feature type="region of interest" description="Disordered" evidence="1">
    <location>
        <begin position="410"/>
        <end position="433"/>
    </location>
</feature>
<dbReference type="SUPFAM" id="SSF51905">
    <property type="entry name" value="FAD/NAD(P)-binding domain"/>
    <property type="match status" value="1"/>
</dbReference>
<dbReference type="RefSeq" id="WP_035106499.1">
    <property type="nucleotide sequence ID" value="NZ_CP011311.1"/>
</dbReference>
<dbReference type="Proteomes" id="UP000033566">
    <property type="component" value="Chromosome"/>
</dbReference>
<dbReference type="PATRIC" id="fig|161896.4.peg.319"/>
<evidence type="ECO:0000313" key="2">
    <source>
        <dbReference type="EMBL" id="AKE38307.1"/>
    </source>
</evidence>
<organism evidence="2 3">
    <name type="scientific">Corynebacterium camporealensis</name>
    <dbReference type="NCBI Taxonomy" id="161896"/>
    <lineage>
        <taxon>Bacteria</taxon>
        <taxon>Bacillati</taxon>
        <taxon>Actinomycetota</taxon>
        <taxon>Actinomycetes</taxon>
        <taxon>Mycobacteriales</taxon>
        <taxon>Corynebacteriaceae</taxon>
        <taxon>Corynebacterium</taxon>
    </lineage>
</organism>
<dbReference type="KEGG" id="ccj:UL81_01630"/>
<proteinExistence type="predicted"/>
<keyword evidence="3" id="KW-1185">Reference proteome</keyword>
<sequence>MTNTRIAIIGGGPRGLWAVEELINRATRPVDITVFDPYPAGAGAVYRPDQPHCWRLNVASSIVKTHLGSFNDWRRDQGIDSTDPFPPRAQVGEFLIDSWHAAIQRAPDSISVRHLPRTVATVTRENDEFLVDDQPFDHVLLCTGHDHDHPGALHREPSEVPVTGLYFGAHLPRNPRRIGVRGASLTFIDVCLRYGETAEVIYPVTRSGRFMEVKPDPARPGPEFSEELHERAYNAVNDAELRAVLIDAALTLGDFHTDDLSAVLDGSDFSGDSVGELRHSLQIAEGTAPLNPAAAIGAAFRGLFSNFVQRHVDHGIVPGFRELSRTLERVAFGPPPVTARRMLEFIDAGTIQLDYFTSPETIEAWQSGDNSAPEIDLLIDATIAPQGKPAPFQDVPGTVAIGRMNEIELPGHDSLSRKDHDQIPQWAEKVANP</sequence>
<dbReference type="Gene3D" id="3.50.50.60">
    <property type="entry name" value="FAD/NAD(P)-binding domain"/>
    <property type="match status" value="1"/>
</dbReference>
<dbReference type="HOGENOM" id="CLU_703051_0_0_11"/>
<dbReference type="AlphaFoldDB" id="A0A0F6QUL1"/>
<gene>
    <name evidence="2" type="ORF">UL81_01630</name>
</gene>
<evidence type="ECO:0000313" key="3">
    <source>
        <dbReference type="Proteomes" id="UP000033566"/>
    </source>
</evidence>
<name>A0A0F6QUL1_9CORY</name>
<dbReference type="PANTHER" id="PTHR40254:SF1">
    <property type="entry name" value="BLR0577 PROTEIN"/>
    <property type="match status" value="1"/>
</dbReference>
<evidence type="ECO:0000256" key="1">
    <source>
        <dbReference type="SAM" id="MobiDB-lite"/>
    </source>
</evidence>
<dbReference type="OrthoDB" id="3275594at2"/>
<dbReference type="PRINTS" id="PR00419">
    <property type="entry name" value="ADXRDTASE"/>
</dbReference>
<reference evidence="2 3" key="1">
    <citation type="journal article" date="2015" name="Genome Announc.">
        <title>Complete Genome Sequence of Corynebacterium camporealensis DSM 44610, Isolated from the Milk of a Manchega Sheep with Subclinical Mastitis.</title>
        <authorList>
            <person name="Ruckert C."/>
            <person name="Albersmeier A."/>
            <person name="Winkler A."/>
            <person name="Tauch A."/>
        </authorList>
    </citation>
    <scope>NUCLEOTIDE SEQUENCE [LARGE SCALE GENOMIC DNA]</scope>
    <source>
        <strain evidence="2 3">DSM 44610</strain>
    </source>
</reference>
<dbReference type="STRING" id="161896.UL81_01630"/>
<feature type="compositionally biased region" description="Basic and acidic residues" evidence="1">
    <location>
        <begin position="410"/>
        <end position="422"/>
    </location>
</feature>
<protein>
    <submittedName>
        <fullName evidence="2">FAD-NAD(P)-binding</fullName>
    </submittedName>
</protein>
<dbReference type="InterPro" id="IPR036188">
    <property type="entry name" value="FAD/NAD-bd_sf"/>
</dbReference>
<dbReference type="Pfam" id="PF13454">
    <property type="entry name" value="NAD_binding_9"/>
    <property type="match status" value="1"/>
</dbReference>